<dbReference type="GO" id="GO:0030276">
    <property type="term" value="F:clathrin binding"/>
    <property type="evidence" value="ECO:0007669"/>
    <property type="project" value="TreeGrafter"/>
</dbReference>
<feature type="domain" description="J" evidence="4">
    <location>
        <begin position="1288"/>
        <end position="1352"/>
    </location>
</feature>
<feature type="region of interest" description="Disordered" evidence="3">
    <location>
        <begin position="107"/>
        <end position="137"/>
    </location>
</feature>
<keyword evidence="6" id="KW-1185">Reference proteome</keyword>
<keyword evidence="1 2" id="KW-0175">Coiled coil</keyword>
<feature type="region of interest" description="Disordered" evidence="3">
    <location>
        <begin position="895"/>
        <end position="916"/>
    </location>
</feature>
<dbReference type="InterPro" id="IPR036869">
    <property type="entry name" value="J_dom_sf"/>
</dbReference>
<protein>
    <recommendedName>
        <fullName evidence="4">J domain-containing protein</fullName>
    </recommendedName>
</protein>
<feature type="compositionally biased region" description="Basic and acidic residues" evidence="3">
    <location>
        <begin position="1124"/>
        <end position="1166"/>
    </location>
</feature>
<dbReference type="CDD" id="cd06257">
    <property type="entry name" value="DnaJ"/>
    <property type="match status" value="1"/>
</dbReference>
<dbReference type="InterPro" id="IPR001623">
    <property type="entry name" value="DnaJ_domain"/>
</dbReference>
<feature type="coiled-coil region" evidence="2">
    <location>
        <begin position="314"/>
        <end position="344"/>
    </location>
</feature>
<feature type="compositionally biased region" description="Basic and acidic residues" evidence="3">
    <location>
        <begin position="1100"/>
        <end position="1115"/>
    </location>
</feature>
<feature type="region of interest" description="Disordered" evidence="3">
    <location>
        <begin position="575"/>
        <end position="604"/>
    </location>
</feature>
<dbReference type="PROSITE" id="PS50076">
    <property type="entry name" value="DNAJ_2"/>
    <property type="match status" value="1"/>
</dbReference>
<dbReference type="GO" id="GO:0005737">
    <property type="term" value="C:cytoplasm"/>
    <property type="evidence" value="ECO:0007669"/>
    <property type="project" value="TreeGrafter"/>
</dbReference>
<sequence length="1352" mass="151072">MEFQNASSFLSSKKLSNGRVGFNGKQVFDAATFNGAPKFGSRVEDYREIFGGSSASSIPVLDVPELNGRVVNRKGSRVDYSKIFGGFGVPEFAMPYEELFAKPKKARAPDEARFQPAEQEHSNRSGEKKVRSSETSFYSKDDIKHLNVSYNKTNPDGMNGTNGTTHVAKLHAVPGYTRLVDDSTPLHTYEGGKPIRSVLELKQGKPHLKAVSGPQPGTNAEKTSTIHAKLQKNSTRNRSFSHDFSSDAFEIDLGIRQSRTTPDPLPSGLSSNLVNNRGGFSGSTRSKFGISRNDAPETAGNRSPPFLDEEIDANSAAAASAAALRKAIEEAQAKIKIAKELMERRRFNNGLKVEKLSSSISKSNNRAVKVTEESKKSEETDAQKIYHKEDTSADFRRQNALKTSQVTSELMDERKSSISKRVISEAEDVLPNSTQMHHRVEQSEAVKGPEEFSELATEVELDQAENINFKTPKANELEGSKKMIAEENIQKPKGPNETEMALKEDSKQGKVEKELNPFEKTFGWNIFANIIKSIKASHLQDGNEEKVKVADEGKVVDDILEVSFEETKCEGSLKKVEEPEENRTCEILDLEESKDGEKSRESRNWVEIEVKQGETFHQGEPHGEIDTVPMRIDDFNGEKENEKGHNEEMNDPKVGEGTEKKVVENDVERLIQGKEYYEEGMVGEINGDSQLEEAKENESRKDSSLGNENEVRGEKFCEEEETERIKLEIDHSKEDEMNFRATQQAFGYPGNNFEAADENNQDENDDLGRTHETDGHEQNSEELEVTAGLLTMEENEKENGRSEKEPLEVDQEDEMEEKECNKCIGQAHVFTSLHGINEHVDTAEAVLVSKSGELLGHIELNPEQKQNEDHVIAYMEICSLRKMPCALDENYADSDGSDIGSNSEESENFIPTQSEGCLGNNMVPEMVCGTEKCAQESPFELEETHDDVKKSEIACNNEKNDGSFDTSLDERQVSTRIGVETTQKPCMFELKATTIEISRENHHQMLTREEKKAEDKQDLVMENKAPKRKEAKDRNLEKEKERIAVERAIREARERAFAEARERAERAAAEKKVATEAQKTVASEVPEWSEKASTQSNHKSAAEKASMEAKLRSEKASTQSSHKSAAEKASMEAKLRAERAAVERATAEARVRALEKAISEKARNKSDISSTDKFPSASRDDGTKSKDQHNKAQAQGPSSSSRYPGGVANNEFAQGCKATLEKHQRTAERAAKALAEKNMRDLLAQKEQAERNRVAETLDAEVKRWSSGKERNLRALLSTLQYILGPDSGWQPIPLTDIVSTAAVKKAYRKATLCVHPDKLQQRGASIQQKYTCEKVFDLLKEAWNKFSMEER</sequence>
<evidence type="ECO:0000256" key="1">
    <source>
        <dbReference type="ARBA" id="ARBA00023054"/>
    </source>
</evidence>
<name>A0AAV8T6Z3_9ROSI</name>
<reference evidence="5 6" key="1">
    <citation type="submission" date="2021-09" db="EMBL/GenBank/DDBJ databases">
        <title>Genomic insights and catalytic innovation underlie evolution of tropane alkaloids biosynthesis.</title>
        <authorList>
            <person name="Wang Y.-J."/>
            <person name="Tian T."/>
            <person name="Huang J.-P."/>
            <person name="Huang S.-X."/>
        </authorList>
    </citation>
    <scope>NUCLEOTIDE SEQUENCE [LARGE SCALE GENOMIC DNA]</scope>
    <source>
        <strain evidence="5">KIB-2018</strain>
        <tissue evidence="5">Leaf</tissue>
    </source>
</reference>
<evidence type="ECO:0000259" key="4">
    <source>
        <dbReference type="PROSITE" id="PS50076"/>
    </source>
</evidence>
<feature type="region of interest" description="Disordered" evidence="3">
    <location>
        <begin position="742"/>
        <end position="787"/>
    </location>
</feature>
<dbReference type="GO" id="GO:0072318">
    <property type="term" value="P:clathrin coat disassembly"/>
    <property type="evidence" value="ECO:0007669"/>
    <property type="project" value="TreeGrafter"/>
</dbReference>
<comment type="caution">
    <text evidence="5">The sequence shown here is derived from an EMBL/GenBank/DDBJ whole genome shotgun (WGS) entry which is preliminary data.</text>
</comment>
<feature type="region of interest" description="Disordered" evidence="3">
    <location>
        <begin position="635"/>
        <end position="665"/>
    </location>
</feature>
<feature type="region of interest" description="Disordered" evidence="3">
    <location>
        <begin position="1006"/>
        <end position="1036"/>
    </location>
</feature>
<evidence type="ECO:0000313" key="5">
    <source>
        <dbReference type="EMBL" id="KAJ8762124.1"/>
    </source>
</evidence>
<feature type="compositionally biased region" description="Acidic residues" evidence="3">
    <location>
        <begin position="755"/>
        <end position="765"/>
    </location>
</feature>
<dbReference type="EMBL" id="JAIWQS010000006">
    <property type="protein sequence ID" value="KAJ8762124.1"/>
    <property type="molecule type" value="Genomic_DNA"/>
</dbReference>
<accession>A0AAV8T6Z3</accession>
<dbReference type="GO" id="GO:0072583">
    <property type="term" value="P:clathrin-dependent endocytosis"/>
    <property type="evidence" value="ECO:0007669"/>
    <property type="project" value="TreeGrafter"/>
</dbReference>
<gene>
    <name evidence="5" type="ORF">K2173_007274</name>
</gene>
<dbReference type="Gene3D" id="1.10.287.110">
    <property type="entry name" value="DnaJ domain"/>
    <property type="match status" value="1"/>
</dbReference>
<dbReference type="PANTHER" id="PTHR23172:SF91">
    <property type="entry name" value="J DOMAIN-CONTAINING PROTEIN"/>
    <property type="match status" value="1"/>
</dbReference>
<dbReference type="FunFam" id="1.10.287.110:FF:000009">
    <property type="entry name" value="Auxilin-related protein 1"/>
    <property type="match status" value="1"/>
</dbReference>
<feature type="region of interest" description="Disordered" evidence="3">
    <location>
        <begin position="681"/>
        <end position="723"/>
    </location>
</feature>
<dbReference type="Proteomes" id="UP001159364">
    <property type="component" value="Linkage Group LG06"/>
</dbReference>
<dbReference type="SUPFAM" id="SSF46565">
    <property type="entry name" value="Chaperone J-domain"/>
    <property type="match status" value="1"/>
</dbReference>
<evidence type="ECO:0000256" key="2">
    <source>
        <dbReference type="SAM" id="Coils"/>
    </source>
</evidence>
<feature type="region of interest" description="Disordered" evidence="3">
    <location>
        <begin position="473"/>
        <end position="510"/>
    </location>
</feature>
<dbReference type="PANTHER" id="PTHR23172">
    <property type="entry name" value="AUXILIN/CYCLIN G-ASSOCIATED KINASE-RELATED"/>
    <property type="match status" value="1"/>
</dbReference>
<feature type="compositionally biased region" description="Polar residues" evidence="3">
    <location>
        <begin position="1191"/>
        <end position="1202"/>
    </location>
</feature>
<evidence type="ECO:0000256" key="3">
    <source>
        <dbReference type="SAM" id="MobiDB-lite"/>
    </source>
</evidence>
<feature type="compositionally biased region" description="Polar residues" evidence="3">
    <location>
        <begin position="899"/>
        <end position="915"/>
    </location>
</feature>
<dbReference type="GO" id="GO:0031982">
    <property type="term" value="C:vesicle"/>
    <property type="evidence" value="ECO:0007669"/>
    <property type="project" value="TreeGrafter"/>
</dbReference>
<feature type="region of interest" description="Disordered" evidence="3">
    <location>
        <begin position="1069"/>
        <end position="1209"/>
    </location>
</feature>
<feature type="region of interest" description="Disordered" evidence="3">
    <location>
        <begin position="257"/>
        <end position="306"/>
    </location>
</feature>
<feature type="compositionally biased region" description="Basic and acidic residues" evidence="3">
    <location>
        <begin position="1178"/>
        <end position="1190"/>
    </location>
</feature>
<proteinExistence type="predicted"/>
<evidence type="ECO:0000313" key="6">
    <source>
        <dbReference type="Proteomes" id="UP001159364"/>
    </source>
</evidence>
<feature type="coiled-coil region" evidence="2">
    <location>
        <begin position="1220"/>
        <end position="1259"/>
    </location>
</feature>
<feature type="compositionally biased region" description="Basic and acidic residues" evidence="3">
    <location>
        <begin position="692"/>
        <end position="716"/>
    </location>
</feature>
<organism evidence="5 6">
    <name type="scientific">Erythroxylum novogranatense</name>
    <dbReference type="NCBI Taxonomy" id="1862640"/>
    <lineage>
        <taxon>Eukaryota</taxon>
        <taxon>Viridiplantae</taxon>
        <taxon>Streptophyta</taxon>
        <taxon>Embryophyta</taxon>
        <taxon>Tracheophyta</taxon>
        <taxon>Spermatophyta</taxon>
        <taxon>Magnoliopsida</taxon>
        <taxon>eudicotyledons</taxon>
        <taxon>Gunneridae</taxon>
        <taxon>Pentapetalae</taxon>
        <taxon>rosids</taxon>
        <taxon>fabids</taxon>
        <taxon>Malpighiales</taxon>
        <taxon>Erythroxylaceae</taxon>
        <taxon>Erythroxylum</taxon>
    </lineage>
</organism>
<feature type="compositionally biased region" description="Basic and acidic residues" evidence="3">
    <location>
        <begin position="107"/>
        <end position="132"/>
    </location>
</feature>
<feature type="compositionally biased region" description="Basic and acidic residues" evidence="3">
    <location>
        <begin position="766"/>
        <end position="779"/>
    </location>
</feature>